<sequence length="109" mass="11213">MLTGDAARSMPVACPSGHILLPRPELLATRHGLSNAGKALADGAYKIKVEAKRSDGTSLDVSTHVLVLVSWIVNAGSNPQLVIGDAQVPLSEVLSVNLPAAMTSTTVDG</sequence>
<proteinExistence type="predicted"/>
<evidence type="ECO:0000313" key="1">
    <source>
        <dbReference type="EMBL" id="QNT68471.1"/>
    </source>
</evidence>
<protein>
    <submittedName>
        <fullName evidence="1">Uncharacterized protein</fullName>
    </submittedName>
</protein>
<gene>
    <name evidence="1" type="ORF">HQ394_02715</name>
</gene>
<name>A0A7H1MYD5_9PROT</name>
<dbReference type="KEGG" id="dvn:HQ394_02715"/>
<evidence type="ECO:0000313" key="2">
    <source>
        <dbReference type="Proteomes" id="UP000516369"/>
    </source>
</evidence>
<organism evidence="1 2">
    <name type="scientific">Defluviicoccus vanus</name>
    <dbReference type="NCBI Taxonomy" id="111831"/>
    <lineage>
        <taxon>Bacteria</taxon>
        <taxon>Pseudomonadati</taxon>
        <taxon>Pseudomonadota</taxon>
        <taxon>Alphaproteobacteria</taxon>
        <taxon>Rhodospirillales</taxon>
        <taxon>Rhodospirillaceae</taxon>
        <taxon>Defluviicoccus</taxon>
    </lineage>
</organism>
<dbReference type="RefSeq" id="WP_190261908.1">
    <property type="nucleotide sequence ID" value="NZ_CP053923.1"/>
</dbReference>
<reference evidence="1 2" key="1">
    <citation type="submission" date="2020-05" db="EMBL/GenBank/DDBJ databases">
        <title>Complete closed genome sequence of Defluviicoccus vanus.</title>
        <authorList>
            <person name="Bessarab I."/>
            <person name="Arumugam K."/>
            <person name="Maszenan A.M."/>
            <person name="Seviour R.J."/>
            <person name="Williams R.B."/>
        </authorList>
    </citation>
    <scope>NUCLEOTIDE SEQUENCE [LARGE SCALE GENOMIC DNA]</scope>
    <source>
        <strain evidence="1 2">Ben 114</strain>
    </source>
</reference>
<dbReference type="AlphaFoldDB" id="A0A7H1MYD5"/>
<keyword evidence="2" id="KW-1185">Reference proteome</keyword>
<dbReference type="Proteomes" id="UP000516369">
    <property type="component" value="Chromosome"/>
</dbReference>
<dbReference type="EMBL" id="CP053923">
    <property type="protein sequence ID" value="QNT68471.1"/>
    <property type="molecule type" value="Genomic_DNA"/>
</dbReference>
<accession>A0A7H1MYD5</accession>